<dbReference type="SUPFAM" id="SSF48008">
    <property type="entry name" value="GntR ligand-binding domain-like"/>
    <property type="match status" value="1"/>
</dbReference>
<dbReference type="eggNOG" id="COG2186">
    <property type="taxonomic scope" value="Bacteria"/>
</dbReference>
<dbReference type="Pfam" id="PF07729">
    <property type="entry name" value="FCD"/>
    <property type="match status" value="1"/>
</dbReference>
<organism evidence="4 5">
    <name type="scientific">Sulfitobacter mediterraneus</name>
    <dbReference type="NCBI Taxonomy" id="83219"/>
    <lineage>
        <taxon>Bacteria</taxon>
        <taxon>Pseudomonadati</taxon>
        <taxon>Pseudomonadota</taxon>
        <taxon>Alphaproteobacteria</taxon>
        <taxon>Rhodobacterales</taxon>
        <taxon>Roseobacteraceae</taxon>
        <taxon>Sulfitobacter</taxon>
    </lineage>
</organism>
<dbReference type="GeneID" id="72440063"/>
<dbReference type="InterPro" id="IPR036390">
    <property type="entry name" value="WH_DNA-bd_sf"/>
</dbReference>
<dbReference type="SUPFAM" id="SSF46785">
    <property type="entry name" value="Winged helix' DNA-binding domain"/>
    <property type="match status" value="1"/>
</dbReference>
<reference evidence="4 5" key="1">
    <citation type="journal article" date="2014" name="Genome Announc.">
        <title>Draft Genome Sequences of Two Isolates of the Roseobacter Group, Sulfitobacter sp. Strains 3SOLIMAR09 and 1FIGIMAR09, from Harbors of Mallorca Island (Mediterranean Sea).</title>
        <authorList>
            <person name="Mas-Llado M."/>
            <person name="Pina-Villalonga J.M."/>
            <person name="Brunet-Galmes I."/>
            <person name="Nogales B."/>
            <person name="Bosch R."/>
        </authorList>
    </citation>
    <scope>NUCLEOTIDE SEQUENCE [LARGE SCALE GENOMIC DNA]</scope>
    <source>
        <strain evidence="4 5">1FIGIMAR09</strain>
    </source>
</reference>
<evidence type="ECO:0000256" key="3">
    <source>
        <dbReference type="ARBA" id="ARBA00023163"/>
    </source>
</evidence>
<keyword evidence="1" id="KW-0805">Transcription regulation</keyword>
<comment type="caution">
    <text evidence="4">The sequence shown here is derived from an EMBL/GenBank/DDBJ whole genome shotgun (WGS) entry which is preliminary data.</text>
</comment>
<dbReference type="Gene3D" id="1.20.120.530">
    <property type="entry name" value="GntR ligand-binding domain-like"/>
    <property type="match status" value="1"/>
</dbReference>
<dbReference type="Gene3D" id="1.10.10.10">
    <property type="entry name" value="Winged helix-like DNA-binding domain superfamily/Winged helix DNA-binding domain"/>
    <property type="match status" value="1"/>
</dbReference>
<dbReference type="SMART" id="SM00345">
    <property type="entry name" value="HTH_GNTR"/>
    <property type="match status" value="1"/>
</dbReference>
<evidence type="ECO:0000256" key="2">
    <source>
        <dbReference type="ARBA" id="ARBA00023125"/>
    </source>
</evidence>
<dbReference type="InterPro" id="IPR008920">
    <property type="entry name" value="TF_FadR/GntR_C"/>
</dbReference>
<keyword evidence="3" id="KW-0804">Transcription</keyword>
<evidence type="ECO:0000313" key="4">
    <source>
        <dbReference type="EMBL" id="KAJ04246.1"/>
    </source>
</evidence>
<keyword evidence="2" id="KW-0238">DNA-binding</keyword>
<dbReference type="RefSeq" id="WP_051584039.1">
    <property type="nucleotide sequence ID" value="NZ_CP068998.1"/>
</dbReference>
<dbReference type="GO" id="GO:0003700">
    <property type="term" value="F:DNA-binding transcription factor activity"/>
    <property type="evidence" value="ECO:0007669"/>
    <property type="project" value="InterPro"/>
</dbReference>
<dbReference type="EMBL" id="JEMU01000003">
    <property type="protein sequence ID" value="KAJ04246.1"/>
    <property type="molecule type" value="Genomic_DNA"/>
</dbReference>
<dbReference type="InterPro" id="IPR011711">
    <property type="entry name" value="GntR_C"/>
</dbReference>
<dbReference type="PANTHER" id="PTHR43537:SF5">
    <property type="entry name" value="UXU OPERON TRANSCRIPTIONAL REGULATOR"/>
    <property type="match status" value="1"/>
</dbReference>
<dbReference type="Proteomes" id="UP000027337">
    <property type="component" value="Unassembled WGS sequence"/>
</dbReference>
<dbReference type="GO" id="GO:0003677">
    <property type="term" value="F:DNA binding"/>
    <property type="evidence" value="ECO:0007669"/>
    <property type="project" value="UniProtKB-KW"/>
</dbReference>
<dbReference type="AlphaFoldDB" id="A0A061SRD8"/>
<proteinExistence type="predicted"/>
<gene>
    <name evidence="4" type="ORF">PM02_05360</name>
</gene>
<dbReference type="PRINTS" id="PR00035">
    <property type="entry name" value="HTHGNTR"/>
</dbReference>
<dbReference type="InterPro" id="IPR036388">
    <property type="entry name" value="WH-like_DNA-bd_sf"/>
</dbReference>
<dbReference type="PROSITE" id="PS50949">
    <property type="entry name" value="HTH_GNTR"/>
    <property type="match status" value="1"/>
</dbReference>
<dbReference type="STRING" id="83219.PM02_05360"/>
<sequence length="238" mass="26989">MPVQALKQNKLHDQIAELLIELILAGDFSPGDRLPSERDLAEQLKVSRGSLRQALVVLELSGVLEIRTSSGIFVAQDALSNANRLPSLDDSGRRPLDIIQARRAVEGETAYLAAKLGSEADIERIRAAAQALEEGERRYDLRHPSDRQFHREIARASQNTVLADMVRDLWNMQRGKYYQRLEDHFSTAEMRDYAIRDHREILAAITAGDPDLARRMMHRHMDRIYNNLATSALELPKV</sequence>
<keyword evidence="5" id="KW-1185">Reference proteome</keyword>
<dbReference type="Pfam" id="PF00392">
    <property type="entry name" value="GntR"/>
    <property type="match status" value="1"/>
</dbReference>
<evidence type="ECO:0000256" key="1">
    <source>
        <dbReference type="ARBA" id="ARBA00023015"/>
    </source>
</evidence>
<protein>
    <submittedName>
        <fullName evidence="4">GntR family transcriptional regulator</fullName>
    </submittedName>
</protein>
<dbReference type="InterPro" id="IPR000524">
    <property type="entry name" value="Tscrpt_reg_HTH_GntR"/>
</dbReference>
<dbReference type="PANTHER" id="PTHR43537">
    <property type="entry name" value="TRANSCRIPTIONAL REGULATOR, GNTR FAMILY"/>
    <property type="match status" value="1"/>
</dbReference>
<dbReference type="CDD" id="cd07377">
    <property type="entry name" value="WHTH_GntR"/>
    <property type="match status" value="1"/>
</dbReference>
<dbReference type="SMART" id="SM00895">
    <property type="entry name" value="FCD"/>
    <property type="match status" value="1"/>
</dbReference>
<evidence type="ECO:0000313" key="5">
    <source>
        <dbReference type="Proteomes" id="UP000027337"/>
    </source>
</evidence>
<accession>A0A061SRD8</accession>
<name>A0A061SRD8_9RHOB</name>